<dbReference type="OrthoDB" id="4250245at2"/>
<keyword evidence="5 9" id="KW-0812">Transmembrane</keyword>
<evidence type="ECO:0000256" key="8">
    <source>
        <dbReference type="ARBA" id="ARBA00038436"/>
    </source>
</evidence>
<keyword evidence="2 9" id="KW-0813">Transport</keyword>
<evidence type="ECO:0000313" key="12">
    <source>
        <dbReference type="Proteomes" id="UP000294662"/>
    </source>
</evidence>
<dbReference type="Proteomes" id="UP000294662">
    <property type="component" value="Unassembled WGS sequence"/>
</dbReference>
<evidence type="ECO:0000256" key="6">
    <source>
        <dbReference type="ARBA" id="ARBA00022989"/>
    </source>
</evidence>
<comment type="subcellular location">
    <subcellularLocation>
        <location evidence="1 9">Cell inner membrane</location>
        <topology evidence="1 9">Multi-pass membrane protein</topology>
    </subcellularLocation>
</comment>
<keyword evidence="4 9" id="KW-0997">Cell inner membrane</keyword>
<evidence type="ECO:0000256" key="7">
    <source>
        <dbReference type="ARBA" id="ARBA00023136"/>
    </source>
</evidence>
<evidence type="ECO:0000259" key="10">
    <source>
        <dbReference type="Pfam" id="PF04290"/>
    </source>
</evidence>
<dbReference type="InterPro" id="IPR007387">
    <property type="entry name" value="TRAP_DctQ"/>
</dbReference>
<keyword evidence="3" id="KW-1003">Cell membrane</keyword>
<reference evidence="11 12" key="1">
    <citation type="submission" date="2019-03" db="EMBL/GenBank/DDBJ databases">
        <authorList>
            <person name="Zhang S."/>
        </authorList>
    </citation>
    <scope>NUCLEOTIDE SEQUENCE [LARGE SCALE GENOMIC DNA]</scope>
    <source>
        <strain evidence="11 12">S4J41</strain>
    </source>
</reference>
<comment type="caution">
    <text evidence="11">The sequence shown here is derived from an EMBL/GenBank/DDBJ whole genome shotgun (WGS) entry which is preliminary data.</text>
</comment>
<evidence type="ECO:0000256" key="1">
    <source>
        <dbReference type="ARBA" id="ARBA00004429"/>
    </source>
</evidence>
<dbReference type="GO" id="GO:0022857">
    <property type="term" value="F:transmembrane transporter activity"/>
    <property type="evidence" value="ECO:0007669"/>
    <property type="project" value="UniProtKB-UniRule"/>
</dbReference>
<evidence type="ECO:0000256" key="9">
    <source>
        <dbReference type="RuleBase" id="RU369079"/>
    </source>
</evidence>
<feature type="transmembrane region" description="Helical" evidence="9">
    <location>
        <begin position="123"/>
        <end position="143"/>
    </location>
</feature>
<sequence length="201" mass="22401">MAMRPRVLSWPGPLSALRPVLRHWSESFFFDEVPMLRITQALAMVQNAILALSAMALFALPLITAYDVTLRYLFHAPTIWATEISIYLLQFAVFMTPGALLADGNHLRVSFWIETRTGLTRRIAETVTALAILPYAAILIWFGTSYTLRAFDRGMLSPTLLQVPLWIAYALIPLGGALLVLGVVLKSLTLWGEQDKAEARA</sequence>
<proteinExistence type="inferred from homology"/>
<keyword evidence="12" id="KW-1185">Reference proteome</keyword>
<evidence type="ECO:0000256" key="5">
    <source>
        <dbReference type="ARBA" id="ARBA00022692"/>
    </source>
</evidence>
<accession>A0A4R5EJA8</accession>
<evidence type="ECO:0000256" key="2">
    <source>
        <dbReference type="ARBA" id="ARBA00022448"/>
    </source>
</evidence>
<evidence type="ECO:0000256" key="3">
    <source>
        <dbReference type="ARBA" id="ARBA00022475"/>
    </source>
</evidence>
<dbReference type="InterPro" id="IPR055348">
    <property type="entry name" value="DctQ"/>
</dbReference>
<protein>
    <recommendedName>
        <fullName evidence="9">TRAP transporter small permease protein</fullName>
    </recommendedName>
</protein>
<organism evidence="11 12">
    <name type="scientific">Antarcticimicrobium sediminis</name>
    <dbReference type="NCBI Taxonomy" id="2546227"/>
    <lineage>
        <taxon>Bacteria</taxon>
        <taxon>Pseudomonadati</taxon>
        <taxon>Pseudomonadota</taxon>
        <taxon>Alphaproteobacteria</taxon>
        <taxon>Rhodobacterales</taxon>
        <taxon>Paracoccaceae</taxon>
        <taxon>Antarcticimicrobium</taxon>
    </lineage>
</organism>
<keyword evidence="7 9" id="KW-0472">Membrane</keyword>
<dbReference type="GO" id="GO:0005886">
    <property type="term" value="C:plasma membrane"/>
    <property type="evidence" value="ECO:0007669"/>
    <property type="project" value="UniProtKB-SubCell"/>
</dbReference>
<feature type="domain" description="Tripartite ATP-independent periplasmic transporters DctQ component" evidence="10">
    <location>
        <begin position="62"/>
        <end position="190"/>
    </location>
</feature>
<dbReference type="Pfam" id="PF04290">
    <property type="entry name" value="DctQ"/>
    <property type="match status" value="1"/>
</dbReference>
<feature type="transmembrane region" description="Helical" evidence="9">
    <location>
        <begin position="163"/>
        <end position="185"/>
    </location>
</feature>
<feature type="transmembrane region" description="Helical" evidence="9">
    <location>
        <begin position="84"/>
        <end position="102"/>
    </location>
</feature>
<dbReference type="AlphaFoldDB" id="A0A4R5EJA8"/>
<comment type="function">
    <text evidence="9">Part of the tripartite ATP-independent periplasmic (TRAP) transport system.</text>
</comment>
<dbReference type="GO" id="GO:0015740">
    <property type="term" value="P:C4-dicarboxylate transport"/>
    <property type="evidence" value="ECO:0007669"/>
    <property type="project" value="TreeGrafter"/>
</dbReference>
<feature type="transmembrane region" description="Helical" evidence="9">
    <location>
        <begin position="44"/>
        <end position="64"/>
    </location>
</feature>
<gene>
    <name evidence="11" type="ORF">E1B25_19150</name>
</gene>
<dbReference type="PANTHER" id="PTHR35011">
    <property type="entry name" value="2,3-DIKETO-L-GULONATE TRAP TRANSPORTER SMALL PERMEASE PROTEIN YIAM"/>
    <property type="match status" value="1"/>
</dbReference>
<keyword evidence="6 9" id="KW-1133">Transmembrane helix</keyword>
<comment type="subunit">
    <text evidence="9">The complex comprises the extracytoplasmic solute receptor protein and the two transmembrane proteins.</text>
</comment>
<dbReference type="PANTHER" id="PTHR35011:SF10">
    <property type="entry name" value="TRAP TRANSPORTER SMALL PERMEASE PROTEIN"/>
    <property type="match status" value="1"/>
</dbReference>
<dbReference type="EMBL" id="SMFP01000018">
    <property type="protein sequence ID" value="TDE34655.1"/>
    <property type="molecule type" value="Genomic_DNA"/>
</dbReference>
<comment type="similarity">
    <text evidence="8 9">Belongs to the TRAP transporter small permease family.</text>
</comment>
<evidence type="ECO:0000313" key="11">
    <source>
        <dbReference type="EMBL" id="TDE34655.1"/>
    </source>
</evidence>
<evidence type="ECO:0000256" key="4">
    <source>
        <dbReference type="ARBA" id="ARBA00022519"/>
    </source>
</evidence>
<name>A0A4R5EJA8_9RHOB</name>